<feature type="region of interest" description="Disordered" evidence="1">
    <location>
        <begin position="72"/>
        <end position="153"/>
    </location>
</feature>
<dbReference type="Proteomes" id="UP000011666">
    <property type="component" value="Unassembled WGS sequence"/>
</dbReference>
<comment type="caution">
    <text evidence="2">The sequence shown here is derived from an EMBL/GenBank/DDBJ whole genome shotgun (WGS) entry which is preliminary data.</text>
</comment>
<evidence type="ECO:0008006" key="4">
    <source>
        <dbReference type="Google" id="ProtNLM"/>
    </source>
</evidence>
<feature type="compositionally biased region" description="Acidic residues" evidence="1">
    <location>
        <begin position="111"/>
        <end position="133"/>
    </location>
</feature>
<proteinExistence type="predicted"/>
<protein>
    <recommendedName>
        <fullName evidence="4">Lipid droplet-associated protein</fullName>
    </recommendedName>
</protein>
<dbReference type="NCBIfam" id="NF033649">
    <property type="entry name" value="LipDrop_Rv1109c"/>
    <property type="match status" value="1"/>
</dbReference>
<accession>M0QQ31</accession>
<gene>
    <name evidence="2" type="ORF">GS4_35_00700</name>
</gene>
<organism evidence="2 3">
    <name type="scientific">Gordonia soli NBRC 108243</name>
    <dbReference type="NCBI Taxonomy" id="1223545"/>
    <lineage>
        <taxon>Bacteria</taxon>
        <taxon>Bacillati</taxon>
        <taxon>Actinomycetota</taxon>
        <taxon>Actinomycetes</taxon>
        <taxon>Mycobacteriales</taxon>
        <taxon>Gordoniaceae</taxon>
        <taxon>Gordonia</taxon>
    </lineage>
</organism>
<dbReference type="EMBL" id="BANX01000035">
    <property type="protein sequence ID" value="GAC70494.1"/>
    <property type="molecule type" value="Genomic_DNA"/>
</dbReference>
<sequence length="240" mass="25794">MVRAPYPARIAAGLLVTAVEETRKIPALLITLPMTAVSQTLQAGMRAQQNIAELAIKGDLVLEQFFDRPDEQPSWARFDEDDALPPAAEDAAEDTVRETAPDENPAATLADDADDPTAELPAAEDDDVADIPDENPVARLAGDGESGSRGAGRFALYSSAPDAVTATAPKPTTGTDDGPVPEIVEYLEYDGLTLAQLRAKIRTVGLDELEELAAYERDHRARAPFVTMLDNRITAQKNKK</sequence>
<dbReference type="InterPro" id="IPR047728">
    <property type="entry name" value="LipDrop-assoc"/>
</dbReference>
<dbReference type="STRING" id="1223545.GS4_35_00700"/>
<evidence type="ECO:0000256" key="1">
    <source>
        <dbReference type="SAM" id="MobiDB-lite"/>
    </source>
</evidence>
<dbReference type="RefSeq" id="WP_007624566.1">
    <property type="nucleotide sequence ID" value="NZ_BANX01000035.1"/>
</dbReference>
<reference evidence="2 3" key="1">
    <citation type="submission" date="2013-01" db="EMBL/GenBank/DDBJ databases">
        <title>Whole genome shotgun sequence of Gordonia soli NBRC 108243.</title>
        <authorList>
            <person name="Isaki-Nakamura S."/>
            <person name="Hosoyama A."/>
            <person name="Tsuchikane K."/>
            <person name="Ando Y."/>
            <person name="Baba S."/>
            <person name="Ohji S."/>
            <person name="Hamada M."/>
            <person name="Tamura T."/>
            <person name="Yamazoe A."/>
            <person name="Yamazaki S."/>
            <person name="Fujita N."/>
        </authorList>
    </citation>
    <scope>NUCLEOTIDE SEQUENCE [LARGE SCALE GENOMIC DNA]</scope>
    <source>
        <strain evidence="2 3">NBRC 108243</strain>
    </source>
</reference>
<keyword evidence="3" id="KW-1185">Reference proteome</keyword>
<dbReference type="AlphaFoldDB" id="M0QQ31"/>
<evidence type="ECO:0000313" key="3">
    <source>
        <dbReference type="Proteomes" id="UP000011666"/>
    </source>
</evidence>
<name>M0QQ31_9ACTN</name>
<dbReference type="OrthoDB" id="3544242at2"/>
<evidence type="ECO:0000313" key="2">
    <source>
        <dbReference type="EMBL" id="GAC70494.1"/>
    </source>
</evidence>
<dbReference type="eggNOG" id="ENOG50334VK">
    <property type="taxonomic scope" value="Bacteria"/>
</dbReference>